<name>A0A4R9J921_9LEPT</name>
<dbReference type="EMBL" id="RQFY01000004">
    <property type="protein sequence ID" value="TGL35286.1"/>
    <property type="molecule type" value="Genomic_DNA"/>
</dbReference>
<dbReference type="InterPro" id="IPR002656">
    <property type="entry name" value="Acyl_transf_3_dom"/>
</dbReference>
<feature type="transmembrane region" description="Helical" evidence="1">
    <location>
        <begin position="317"/>
        <end position="336"/>
    </location>
</feature>
<comment type="caution">
    <text evidence="3">The sequence shown here is derived from an EMBL/GenBank/DDBJ whole genome shotgun (WGS) entry which is preliminary data.</text>
</comment>
<feature type="transmembrane region" description="Helical" evidence="1">
    <location>
        <begin position="342"/>
        <end position="366"/>
    </location>
</feature>
<dbReference type="Proteomes" id="UP000297871">
    <property type="component" value="Unassembled WGS sequence"/>
</dbReference>
<evidence type="ECO:0000313" key="4">
    <source>
        <dbReference type="Proteomes" id="UP000297871"/>
    </source>
</evidence>
<feature type="transmembrane region" description="Helical" evidence="1">
    <location>
        <begin position="186"/>
        <end position="206"/>
    </location>
</feature>
<feature type="transmembrane region" description="Helical" evidence="1">
    <location>
        <begin position="88"/>
        <end position="105"/>
    </location>
</feature>
<feature type="transmembrane region" description="Helical" evidence="1">
    <location>
        <begin position="163"/>
        <end position="179"/>
    </location>
</feature>
<reference evidence="3" key="1">
    <citation type="journal article" date="2019" name="PLoS Negl. Trop. Dis.">
        <title>Revisiting the worldwide diversity of Leptospira species in the environment.</title>
        <authorList>
            <person name="Vincent A.T."/>
            <person name="Schiettekatte O."/>
            <person name="Bourhy P."/>
            <person name="Veyrier F.J."/>
            <person name="Picardeau M."/>
        </authorList>
    </citation>
    <scope>NUCLEOTIDE SEQUENCE [LARGE SCALE GENOMIC DNA]</scope>
    <source>
        <strain evidence="3">201800265</strain>
    </source>
</reference>
<dbReference type="GO" id="GO:0016020">
    <property type="term" value="C:membrane"/>
    <property type="evidence" value="ECO:0007669"/>
    <property type="project" value="TreeGrafter"/>
</dbReference>
<dbReference type="PANTHER" id="PTHR23028:SF53">
    <property type="entry name" value="ACYL_TRANSF_3 DOMAIN-CONTAINING PROTEIN"/>
    <property type="match status" value="1"/>
</dbReference>
<proteinExistence type="predicted"/>
<dbReference type="OrthoDB" id="9767863at2"/>
<feature type="transmembrane region" description="Helical" evidence="1">
    <location>
        <begin position="272"/>
        <end position="296"/>
    </location>
</feature>
<evidence type="ECO:0000313" key="3">
    <source>
        <dbReference type="EMBL" id="TGL35286.1"/>
    </source>
</evidence>
<protein>
    <submittedName>
        <fullName evidence="3">Acyltransferase</fullName>
    </submittedName>
</protein>
<dbReference type="RefSeq" id="WP_135615468.1">
    <property type="nucleotide sequence ID" value="NZ_RQFY01000004.1"/>
</dbReference>
<feature type="transmembrane region" description="Helical" evidence="1">
    <location>
        <begin position="12"/>
        <end position="31"/>
    </location>
</feature>
<dbReference type="AlphaFoldDB" id="A0A4R9J921"/>
<dbReference type="Pfam" id="PF01757">
    <property type="entry name" value="Acyl_transf_3"/>
    <property type="match status" value="1"/>
</dbReference>
<sequence length="389" mass="45207">MKFLFSKNESEVPALNGLRALSIFLVILFHLGILKTDNDVIKSICQNLRTGVDLFFMLSGFLIYGGLLDENERSSKIDLKTFYLKRTLRIMPAYYLCILVGYIQSRHTYKLFEKIQNPTPDQIIAHESLGKALSNSWGDVLYISNYFPDRLFNYGWSLSIEEQFYLIVPSLCLFILFKLSNTTRRILIISVFFIPFLLRGAYYFAGLSKFWIDTHTETRFDAILVGMLIAEFVRWKPSVFKENKFKTNLTLSIGALVFLSVAFLTHRTAGNLVFLFTLFQIGYALLFTVSLIEGSFWNKFFSLSVFRPIARISYTMYLWHGAFITISIFALSNIFLIKDIGFATFLFIGIYSTLFVFLACIPIFYITERPFLALRDYLIKRMKRKKNEQ</sequence>
<gene>
    <name evidence="3" type="ORF">EHQ52_12520</name>
</gene>
<keyword evidence="1" id="KW-1133">Transmembrane helix</keyword>
<keyword evidence="1" id="KW-0812">Transmembrane</keyword>
<keyword evidence="1" id="KW-0472">Membrane</keyword>
<dbReference type="InterPro" id="IPR050879">
    <property type="entry name" value="Acyltransferase_3"/>
</dbReference>
<organism evidence="3 4">
    <name type="scientific">Leptospira koniambonensis</name>
    <dbReference type="NCBI Taxonomy" id="2484950"/>
    <lineage>
        <taxon>Bacteria</taxon>
        <taxon>Pseudomonadati</taxon>
        <taxon>Spirochaetota</taxon>
        <taxon>Spirochaetia</taxon>
        <taxon>Leptospirales</taxon>
        <taxon>Leptospiraceae</taxon>
        <taxon>Leptospira</taxon>
    </lineage>
</organism>
<keyword evidence="3" id="KW-0012">Acyltransferase</keyword>
<dbReference type="GO" id="GO:0009103">
    <property type="term" value="P:lipopolysaccharide biosynthetic process"/>
    <property type="evidence" value="ECO:0007669"/>
    <property type="project" value="TreeGrafter"/>
</dbReference>
<dbReference type="GO" id="GO:0016747">
    <property type="term" value="F:acyltransferase activity, transferring groups other than amino-acyl groups"/>
    <property type="evidence" value="ECO:0007669"/>
    <property type="project" value="InterPro"/>
</dbReference>
<feature type="transmembrane region" description="Helical" evidence="1">
    <location>
        <begin position="247"/>
        <end position="266"/>
    </location>
</feature>
<feature type="transmembrane region" description="Helical" evidence="1">
    <location>
        <begin position="51"/>
        <end position="68"/>
    </location>
</feature>
<keyword evidence="3" id="KW-0808">Transferase</keyword>
<evidence type="ECO:0000256" key="1">
    <source>
        <dbReference type="SAM" id="Phobius"/>
    </source>
</evidence>
<keyword evidence="4" id="KW-1185">Reference proteome</keyword>
<feature type="domain" description="Acyltransferase 3" evidence="2">
    <location>
        <begin position="13"/>
        <end position="359"/>
    </location>
</feature>
<dbReference type="PANTHER" id="PTHR23028">
    <property type="entry name" value="ACETYLTRANSFERASE"/>
    <property type="match status" value="1"/>
</dbReference>
<accession>A0A4R9J921</accession>
<evidence type="ECO:0000259" key="2">
    <source>
        <dbReference type="Pfam" id="PF01757"/>
    </source>
</evidence>